<dbReference type="EMBL" id="JBHMQT010000013">
    <property type="protein sequence ID" value="MFC0862419.1"/>
    <property type="molecule type" value="Genomic_DNA"/>
</dbReference>
<dbReference type="Proteomes" id="UP001589870">
    <property type="component" value="Unassembled WGS sequence"/>
</dbReference>
<keyword evidence="2" id="KW-1185">Reference proteome</keyword>
<name>A0ABV6U1T2_9ACTN</name>
<sequence length="131" mass="13711">MISTSDAYTALDERREAGQQAVTAAAIDAFTSIAIGMDAGELNGPPERYPTFALLRQEALEGMAELGAQVGPEFRDASALAEVPDLDEVSRLGGLLCEVLVASAENCSDPRQVLGLINAAAHAGRIRDLLA</sequence>
<evidence type="ECO:0000313" key="1">
    <source>
        <dbReference type="EMBL" id="MFC0862419.1"/>
    </source>
</evidence>
<dbReference type="RefSeq" id="WP_394300630.1">
    <property type="nucleotide sequence ID" value="NZ_JBHMQT010000013.1"/>
</dbReference>
<accession>A0ABV6U1T2</accession>
<reference evidence="1 2" key="1">
    <citation type="submission" date="2024-09" db="EMBL/GenBank/DDBJ databases">
        <authorList>
            <person name="Sun Q."/>
            <person name="Mori K."/>
        </authorList>
    </citation>
    <scope>NUCLEOTIDE SEQUENCE [LARGE SCALE GENOMIC DNA]</scope>
    <source>
        <strain evidence="1 2">TBRC 1851</strain>
    </source>
</reference>
<proteinExistence type="predicted"/>
<evidence type="ECO:0008006" key="3">
    <source>
        <dbReference type="Google" id="ProtNLM"/>
    </source>
</evidence>
<protein>
    <recommendedName>
        <fullName evidence="3">TetR family transcriptional regulator</fullName>
    </recommendedName>
</protein>
<comment type="caution">
    <text evidence="1">The sequence shown here is derived from an EMBL/GenBank/DDBJ whole genome shotgun (WGS) entry which is preliminary data.</text>
</comment>
<organism evidence="1 2">
    <name type="scientific">Sphaerimonospora cavernae</name>
    <dbReference type="NCBI Taxonomy" id="1740611"/>
    <lineage>
        <taxon>Bacteria</taxon>
        <taxon>Bacillati</taxon>
        <taxon>Actinomycetota</taxon>
        <taxon>Actinomycetes</taxon>
        <taxon>Streptosporangiales</taxon>
        <taxon>Streptosporangiaceae</taxon>
        <taxon>Sphaerimonospora</taxon>
    </lineage>
</organism>
<evidence type="ECO:0000313" key="2">
    <source>
        <dbReference type="Proteomes" id="UP001589870"/>
    </source>
</evidence>
<gene>
    <name evidence="1" type="ORF">ACFHYQ_08925</name>
</gene>